<dbReference type="PANTHER" id="PTHR24114:SF2">
    <property type="entry name" value="F-BOX DOMAIN-CONTAINING PROTEIN-RELATED"/>
    <property type="match status" value="1"/>
</dbReference>
<reference evidence="2" key="1">
    <citation type="journal article" date="2013" name="Nature">
        <title>The genomes of four tapeworm species reveal adaptations to parasitism.</title>
        <authorList>
            <person name="Tsai I.J."/>
            <person name="Zarowiecki M."/>
            <person name="Holroyd N."/>
            <person name="Garciarrubio A."/>
            <person name="Sanchez-Flores A."/>
            <person name="Brooks K.L."/>
            <person name="Tracey A."/>
            <person name="Bobes R.J."/>
            <person name="Fragoso G."/>
            <person name="Sciutto E."/>
            <person name="Aslett M."/>
            <person name="Beasley H."/>
            <person name="Bennett H.M."/>
            <person name="Cai J."/>
            <person name="Camicia F."/>
            <person name="Clark R."/>
            <person name="Cucher M."/>
            <person name="De Silva N."/>
            <person name="Day T.A."/>
            <person name="Deplazes P."/>
            <person name="Estrada K."/>
            <person name="Fernandez C."/>
            <person name="Holland P.W."/>
            <person name="Hou J."/>
            <person name="Hu S."/>
            <person name="Huckvale T."/>
            <person name="Hung S.S."/>
            <person name="Kamenetzky L."/>
            <person name="Keane J.A."/>
            <person name="Kiss F."/>
            <person name="Koziol U."/>
            <person name="Lambert O."/>
            <person name="Liu K."/>
            <person name="Luo X."/>
            <person name="Luo Y."/>
            <person name="Macchiaroli N."/>
            <person name="Nichol S."/>
            <person name="Paps J."/>
            <person name="Parkinson J."/>
            <person name="Pouchkina-Stantcheva N."/>
            <person name="Riddiford N."/>
            <person name="Rosenzvit M."/>
            <person name="Salinas G."/>
            <person name="Wasmuth J.D."/>
            <person name="Zamanian M."/>
            <person name="Zheng Y."/>
            <person name="Cai X."/>
            <person name="Soberon X."/>
            <person name="Olson P.D."/>
            <person name="Laclette J.P."/>
            <person name="Brehm K."/>
            <person name="Berriman M."/>
            <person name="Garciarrubio A."/>
            <person name="Bobes R.J."/>
            <person name="Fragoso G."/>
            <person name="Sanchez-Flores A."/>
            <person name="Estrada K."/>
            <person name="Cevallos M.A."/>
            <person name="Morett E."/>
            <person name="Gonzalez V."/>
            <person name="Portillo T."/>
            <person name="Ochoa-Leyva A."/>
            <person name="Jose M.V."/>
            <person name="Sciutto E."/>
            <person name="Landa A."/>
            <person name="Jimenez L."/>
            <person name="Valdes V."/>
            <person name="Carrero J.C."/>
            <person name="Larralde C."/>
            <person name="Morales-Montor J."/>
            <person name="Limon-Lason J."/>
            <person name="Soberon X."/>
            <person name="Laclette J.P."/>
        </authorList>
    </citation>
    <scope>NUCLEOTIDE SEQUENCE [LARGE SCALE GENOMIC DNA]</scope>
</reference>
<dbReference type="OrthoDB" id="120976at2759"/>
<name>A0A068YI33_ECHMU</name>
<dbReference type="AlphaFoldDB" id="A0A068YI33"/>
<dbReference type="SMART" id="SM00368">
    <property type="entry name" value="LRR_RI"/>
    <property type="match status" value="2"/>
</dbReference>
<keyword evidence="3" id="KW-1185">Reference proteome</keyword>
<dbReference type="SUPFAM" id="SSF52047">
    <property type="entry name" value="RNI-like"/>
    <property type="match status" value="1"/>
</dbReference>
<evidence type="ECO:0000313" key="3">
    <source>
        <dbReference type="Proteomes" id="UP000017246"/>
    </source>
</evidence>
<dbReference type="STRING" id="6211.A0A068YI33"/>
<dbReference type="Pfam" id="PF13516">
    <property type="entry name" value="LRR_6"/>
    <property type="match status" value="1"/>
</dbReference>
<reference evidence="2" key="2">
    <citation type="submission" date="2015-11" db="EMBL/GenBank/DDBJ databases">
        <authorList>
            <person name="Zhang Y."/>
            <person name="Guo Z."/>
        </authorList>
    </citation>
    <scope>NUCLEOTIDE SEQUENCE</scope>
</reference>
<evidence type="ECO:0000313" key="2">
    <source>
        <dbReference type="EMBL" id="CDS41880.1"/>
    </source>
</evidence>
<feature type="region of interest" description="Disordered" evidence="1">
    <location>
        <begin position="232"/>
        <end position="270"/>
    </location>
</feature>
<dbReference type="eggNOG" id="KOG4308">
    <property type="taxonomic scope" value="Eukaryota"/>
</dbReference>
<evidence type="ECO:0000256" key="1">
    <source>
        <dbReference type="SAM" id="MobiDB-lite"/>
    </source>
</evidence>
<organism evidence="2 3">
    <name type="scientific">Echinococcus multilocularis</name>
    <name type="common">Fox tapeworm</name>
    <dbReference type="NCBI Taxonomy" id="6211"/>
    <lineage>
        <taxon>Eukaryota</taxon>
        <taxon>Metazoa</taxon>
        <taxon>Spiralia</taxon>
        <taxon>Lophotrochozoa</taxon>
        <taxon>Platyhelminthes</taxon>
        <taxon>Cestoda</taxon>
        <taxon>Eucestoda</taxon>
        <taxon>Cyclophyllidea</taxon>
        <taxon>Taeniidae</taxon>
        <taxon>Echinococcus</taxon>
    </lineage>
</organism>
<sequence>MKQFARGLAVSKLEKLNYSFNQIGPTLGCRELVQGLKNNRCLQELDLSGNLISPQGCVILSKALAVNKHLRKITFARNPFQSAGCFALLTGALKNRGSKLTELNFEDIVVNDDFKILVDKSFKLLPNLRVIHGSKLTNNDLTTYSLKMYAPTGTPPKRWLIAIHHLQNKTNRPLLPFLIEADTDKDMKLSRWETTKALELYFRPLAIGLAPEELQGLLKELDPHDENEVKVSDFIENPYPKPRHHKPTDGEESRREAPVGHDDVNSKKTSIEATELLRKIVYSKKVSEAQKRRQRATYTKSE</sequence>
<gene>
    <name evidence="2" type="ORF">EmuJ_000956300</name>
</gene>
<protein>
    <submittedName>
        <fullName evidence="2">Leucine rich repeat containing protein</fullName>
    </submittedName>
</protein>
<dbReference type="InterPro" id="IPR032675">
    <property type="entry name" value="LRR_dom_sf"/>
</dbReference>
<dbReference type="InterPro" id="IPR001611">
    <property type="entry name" value="Leu-rich_rpt"/>
</dbReference>
<dbReference type="EMBL" id="LN902842">
    <property type="protein sequence ID" value="CDS41880.1"/>
    <property type="molecule type" value="Genomic_DNA"/>
</dbReference>
<accession>A0A068YI33</accession>
<dbReference type="Proteomes" id="UP000017246">
    <property type="component" value="Unassembled WGS sequence"/>
</dbReference>
<feature type="compositionally biased region" description="Basic and acidic residues" evidence="1">
    <location>
        <begin position="247"/>
        <end position="270"/>
    </location>
</feature>
<dbReference type="Gene3D" id="3.80.10.10">
    <property type="entry name" value="Ribonuclease Inhibitor"/>
    <property type="match status" value="1"/>
</dbReference>
<dbReference type="OMA" id="ISPQGCV"/>
<dbReference type="PANTHER" id="PTHR24114">
    <property type="entry name" value="LEUCINE RICH REPEAT FAMILY PROTEIN"/>
    <property type="match status" value="1"/>
</dbReference>
<proteinExistence type="predicted"/>
<dbReference type="InterPro" id="IPR052394">
    <property type="entry name" value="LRR-containing"/>
</dbReference>